<comment type="caution">
    <text evidence="1">The sequence shown here is derived from an EMBL/GenBank/DDBJ whole genome shotgun (WGS) entry which is preliminary data.</text>
</comment>
<organism evidence="1">
    <name type="scientific">Sesamum calycinum</name>
    <dbReference type="NCBI Taxonomy" id="2727403"/>
    <lineage>
        <taxon>Eukaryota</taxon>
        <taxon>Viridiplantae</taxon>
        <taxon>Streptophyta</taxon>
        <taxon>Embryophyta</taxon>
        <taxon>Tracheophyta</taxon>
        <taxon>Spermatophyta</taxon>
        <taxon>Magnoliopsida</taxon>
        <taxon>eudicotyledons</taxon>
        <taxon>Gunneridae</taxon>
        <taxon>Pentapetalae</taxon>
        <taxon>asterids</taxon>
        <taxon>lamiids</taxon>
        <taxon>Lamiales</taxon>
        <taxon>Pedaliaceae</taxon>
        <taxon>Sesamum</taxon>
    </lineage>
</organism>
<reference evidence="1" key="1">
    <citation type="submission" date="2020-06" db="EMBL/GenBank/DDBJ databases">
        <authorList>
            <person name="Li T."/>
            <person name="Hu X."/>
            <person name="Zhang T."/>
            <person name="Song X."/>
            <person name="Zhang H."/>
            <person name="Dai N."/>
            <person name="Sheng W."/>
            <person name="Hou X."/>
            <person name="Wei L."/>
        </authorList>
    </citation>
    <scope>NUCLEOTIDE SEQUENCE</scope>
    <source>
        <strain evidence="1">KEN8</strain>
        <tissue evidence="1">Leaf</tissue>
    </source>
</reference>
<dbReference type="EMBL" id="JACGWM010000002">
    <property type="protein sequence ID" value="KAL0390983.1"/>
    <property type="molecule type" value="Genomic_DNA"/>
</dbReference>
<sequence>MRRKGSPFVIEILEDEVPSEFKILDLPKYNGCQEPQEHVLCFEHIMQLYGLRDAMNARIFVAMLQGSAQEWFTSLPGATIVSYDQLIRKFLHQFDNKGGEKQPPHARRFANYTLLNTPRGKALIAIAGSQAIRWSALMKDQIPRNMHKYCHFHKDVGHDAEECFHLKEEIERLIPKSYLTQFIGG</sequence>
<dbReference type="PANTHER" id="PTHR33223">
    <property type="entry name" value="CCHC-TYPE DOMAIN-CONTAINING PROTEIN"/>
    <property type="match status" value="1"/>
</dbReference>
<evidence type="ECO:0008006" key="2">
    <source>
        <dbReference type="Google" id="ProtNLM"/>
    </source>
</evidence>
<gene>
    <name evidence="1" type="ORF">Scaly_0455400</name>
</gene>
<reference evidence="1" key="2">
    <citation type="journal article" date="2024" name="Plant">
        <title>Genomic evolution and insights into agronomic trait innovations of Sesamum species.</title>
        <authorList>
            <person name="Miao H."/>
            <person name="Wang L."/>
            <person name="Qu L."/>
            <person name="Liu H."/>
            <person name="Sun Y."/>
            <person name="Le M."/>
            <person name="Wang Q."/>
            <person name="Wei S."/>
            <person name="Zheng Y."/>
            <person name="Lin W."/>
            <person name="Duan Y."/>
            <person name="Cao H."/>
            <person name="Xiong S."/>
            <person name="Wang X."/>
            <person name="Wei L."/>
            <person name="Li C."/>
            <person name="Ma Q."/>
            <person name="Ju M."/>
            <person name="Zhao R."/>
            <person name="Li G."/>
            <person name="Mu C."/>
            <person name="Tian Q."/>
            <person name="Mei H."/>
            <person name="Zhang T."/>
            <person name="Gao T."/>
            <person name="Zhang H."/>
        </authorList>
    </citation>
    <scope>NUCLEOTIDE SEQUENCE</scope>
    <source>
        <strain evidence="1">KEN8</strain>
    </source>
</reference>
<evidence type="ECO:0000313" key="1">
    <source>
        <dbReference type="EMBL" id="KAL0390983.1"/>
    </source>
</evidence>
<accession>A0AAW2SF15</accession>
<proteinExistence type="predicted"/>
<dbReference type="PANTHER" id="PTHR33223:SF10">
    <property type="entry name" value="AMINOTRANSFERASE-LIKE PLANT MOBILE DOMAIN-CONTAINING PROTEIN"/>
    <property type="match status" value="1"/>
</dbReference>
<dbReference type="AlphaFoldDB" id="A0AAW2SF15"/>
<protein>
    <recommendedName>
        <fullName evidence="2">Retrotransposon gag domain-containing protein</fullName>
    </recommendedName>
</protein>
<name>A0AAW2SF15_9LAMI</name>